<evidence type="ECO:0000256" key="1">
    <source>
        <dbReference type="ARBA" id="ARBA00000898"/>
    </source>
</evidence>
<dbReference type="SFLD" id="SFLDG01136">
    <property type="entry name" value="C1.6:_Phosphoserine_Phosphatas"/>
    <property type="match status" value="1"/>
</dbReference>
<dbReference type="InterPro" id="IPR023214">
    <property type="entry name" value="HAD_sf"/>
</dbReference>
<keyword evidence="9 12" id="KW-0460">Magnesium</keyword>
<comment type="subunit">
    <text evidence="4">Homotetramer.</text>
</comment>
<dbReference type="PANTHER" id="PTHR21485:SF6">
    <property type="entry name" value="N-ACYLNEURAMINATE CYTIDYLYLTRANSFERASE-RELATED"/>
    <property type="match status" value="1"/>
</dbReference>
<evidence type="ECO:0000256" key="6">
    <source>
        <dbReference type="ARBA" id="ARBA00020092"/>
    </source>
</evidence>
<sequence>MMNMELLGKLAKIKLMIFDVDGVLTDGKMNYGHDGEIMKSFNVLDGHGIKLLKHADVKTAIVSARNTPIVLKRAADLDIDHVIQGASDKRAALETLLEKTGLEADQCAYIGDDILDLPILTRVGAAFTVPNGHVEVLSRVDHITHRQAGDGAVREVCDMILTAKGCYTSVLESFLK</sequence>
<dbReference type="Proteomes" id="UP000005089">
    <property type="component" value="Unassembled WGS sequence"/>
</dbReference>
<evidence type="ECO:0000256" key="2">
    <source>
        <dbReference type="ARBA" id="ARBA00001946"/>
    </source>
</evidence>
<dbReference type="GO" id="GO:0009103">
    <property type="term" value="P:lipopolysaccharide biosynthetic process"/>
    <property type="evidence" value="ECO:0007669"/>
    <property type="project" value="UniProtKB-KW"/>
</dbReference>
<proteinExistence type="inferred from homology"/>
<dbReference type="EC" id="3.1.3.45" evidence="5"/>
<dbReference type="PANTHER" id="PTHR21485">
    <property type="entry name" value="HAD SUPERFAMILY MEMBERS CMAS AND KDSC"/>
    <property type="match status" value="1"/>
</dbReference>
<evidence type="ECO:0000256" key="9">
    <source>
        <dbReference type="ARBA" id="ARBA00022842"/>
    </source>
</evidence>
<dbReference type="OrthoDB" id="9805604at2"/>
<evidence type="ECO:0000256" key="11">
    <source>
        <dbReference type="ARBA" id="ARBA00031051"/>
    </source>
</evidence>
<dbReference type="HOGENOM" id="CLU_106694_0_1_4"/>
<evidence type="ECO:0000256" key="10">
    <source>
        <dbReference type="ARBA" id="ARBA00022985"/>
    </source>
</evidence>
<dbReference type="NCBIfam" id="TIGR01670">
    <property type="entry name" value="KdsC-phosphatas"/>
    <property type="match status" value="1"/>
</dbReference>
<keyword evidence="8" id="KW-0378">Hydrolase</keyword>
<dbReference type="eggNOG" id="COG1778">
    <property type="taxonomic scope" value="Bacteria"/>
</dbReference>
<dbReference type="Gene3D" id="3.40.50.1000">
    <property type="entry name" value="HAD superfamily/HAD-like"/>
    <property type="match status" value="1"/>
</dbReference>
<evidence type="ECO:0000256" key="4">
    <source>
        <dbReference type="ARBA" id="ARBA00011881"/>
    </source>
</evidence>
<feature type="binding site" evidence="12">
    <location>
        <position position="19"/>
    </location>
    <ligand>
        <name>Mg(2+)</name>
        <dbReference type="ChEBI" id="CHEBI:18420"/>
    </ligand>
</feature>
<dbReference type="InterPro" id="IPR036412">
    <property type="entry name" value="HAD-like_sf"/>
</dbReference>
<dbReference type="CDD" id="cd01630">
    <property type="entry name" value="HAD_KDO-like"/>
    <property type="match status" value="1"/>
</dbReference>
<dbReference type="SFLD" id="SFLDG01138">
    <property type="entry name" value="C1.6.2:_Deoxy-d-mannose-octulo"/>
    <property type="match status" value="1"/>
</dbReference>
<keyword evidence="7 12" id="KW-0479">Metal-binding</keyword>
<name>C3XAZ3_OXAFO</name>
<dbReference type="EMBL" id="GG658170">
    <property type="protein sequence ID" value="EEO30369.1"/>
    <property type="molecule type" value="Genomic_DNA"/>
</dbReference>
<evidence type="ECO:0000313" key="14">
    <source>
        <dbReference type="Proteomes" id="UP000005089"/>
    </source>
</evidence>
<dbReference type="FunFam" id="3.40.50.1000:FF:000029">
    <property type="entry name" value="3-deoxy-D-manno-octulosonate 8-phosphate phosphatase KdsC"/>
    <property type="match status" value="1"/>
</dbReference>
<gene>
    <name evidence="13" type="ORF">OFBG_01397</name>
</gene>
<dbReference type="InterPro" id="IPR050793">
    <property type="entry name" value="CMP-NeuNAc_synthase"/>
</dbReference>
<dbReference type="SUPFAM" id="SSF56784">
    <property type="entry name" value="HAD-like"/>
    <property type="match status" value="1"/>
</dbReference>
<organism evidence="13 14">
    <name type="scientific">Oxalobacter formigenes OXCC13</name>
    <dbReference type="NCBI Taxonomy" id="556269"/>
    <lineage>
        <taxon>Bacteria</taxon>
        <taxon>Pseudomonadati</taxon>
        <taxon>Pseudomonadota</taxon>
        <taxon>Betaproteobacteria</taxon>
        <taxon>Burkholderiales</taxon>
        <taxon>Oxalobacteraceae</taxon>
        <taxon>Oxalobacter</taxon>
    </lineage>
</organism>
<keyword evidence="10" id="KW-0448">Lipopolysaccharide biosynthesis</keyword>
<accession>C3XAZ3</accession>
<dbReference type="GO" id="GO:0019143">
    <property type="term" value="F:3-deoxy-manno-octulosonate-8-phosphatase activity"/>
    <property type="evidence" value="ECO:0007669"/>
    <property type="project" value="UniProtKB-EC"/>
</dbReference>
<dbReference type="PIRSF" id="PIRSF006118">
    <property type="entry name" value="KDO8-P_Ptase"/>
    <property type="match status" value="1"/>
</dbReference>
<dbReference type="RefSeq" id="WP_005881469.1">
    <property type="nucleotide sequence ID" value="NZ_CP019430.1"/>
</dbReference>
<comment type="similarity">
    <text evidence="3">Belongs to the KdsC family.</text>
</comment>
<comment type="cofactor">
    <cofactor evidence="2 12">
        <name>Mg(2+)</name>
        <dbReference type="ChEBI" id="CHEBI:18420"/>
    </cofactor>
</comment>
<dbReference type="GO" id="GO:0008781">
    <property type="term" value="F:N-acylneuraminate cytidylyltransferase activity"/>
    <property type="evidence" value="ECO:0007669"/>
    <property type="project" value="TreeGrafter"/>
</dbReference>
<feature type="binding site" evidence="12">
    <location>
        <position position="21"/>
    </location>
    <ligand>
        <name>substrate</name>
    </ligand>
</feature>
<comment type="catalytic activity">
    <reaction evidence="1">
        <text>3-deoxy-alpha-D-manno-2-octulosonate-8-phosphate + H2O = 3-deoxy-alpha-D-manno-oct-2-ulosonate + phosphate</text>
        <dbReference type="Rhea" id="RHEA:11500"/>
        <dbReference type="ChEBI" id="CHEBI:15377"/>
        <dbReference type="ChEBI" id="CHEBI:43474"/>
        <dbReference type="ChEBI" id="CHEBI:85985"/>
        <dbReference type="ChEBI" id="CHEBI:85986"/>
        <dbReference type="EC" id="3.1.3.45"/>
    </reaction>
</comment>
<evidence type="ECO:0000256" key="7">
    <source>
        <dbReference type="ARBA" id="ARBA00022723"/>
    </source>
</evidence>
<evidence type="ECO:0000313" key="13">
    <source>
        <dbReference type="EMBL" id="EEO30369.1"/>
    </source>
</evidence>
<dbReference type="AlphaFoldDB" id="C3XAZ3"/>
<evidence type="ECO:0000256" key="3">
    <source>
        <dbReference type="ARBA" id="ARBA00005893"/>
    </source>
</evidence>
<dbReference type="Pfam" id="PF08282">
    <property type="entry name" value="Hydrolase_3"/>
    <property type="match status" value="1"/>
</dbReference>
<dbReference type="GO" id="GO:0046872">
    <property type="term" value="F:metal ion binding"/>
    <property type="evidence" value="ECO:0007669"/>
    <property type="project" value="UniProtKB-KW"/>
</dbReference>
<keyword evidence="14" id="KW-1185">Reference proteome</keyword>
<evidence type="ECO:0000256" key="12">
    <source>
        <dbReference type="PIRSR" id="PIRSR006118-2"/>
    </source>
</evidence>
<dbReference type="InterPro" id="IPR010023">
    <property type="entry name" value="KdsC_fam"/>
</dbReference>
<dbReference type="STRING" id="847.BRW83_0711"/>
<dbReference type="GeneID" id="77134613"/>
<feature type="binding site" evidence="12">
    <location>
        <position position="112"/>
    </location>
    <ligand>
        <name>Mg(2+)</name>
        <dbReference type="ChEBI" id="CHEBI:18420"/>
    </ligand>
</feature>
<evidence type="ECO:0000256" key="8">
    <source>
        <dbReference type="ARBA" id="ARBA00022801"/>
    </source>
</evidence>
<dbReference type="SFLD" id="SFLDS00003">
    <property type="entry name" value="Haloacid_Dehalogenase"/>
    <property type="match status" value="1"/>
</dbReference>
<evidence type="ECO:0000256" key="5">
    <source>
        <dbReference type="ARBA" id="ARBA00013066"/>
    </source>
</evidence>
<reference evidence="13 14" key="1">
    <citation type="submission" date="2009-02" db="EMBL/GenBank/DDBJ databases">
        <title>The Genome Sequence of Oxalobacter formigenes OXCC13.</title>
        <authorList>
            <consortium name="The Broad Institute Genome Sequencing Platform"/>
            <person name="Ward D."/>
            <person name="Young S.K."/>
            <person name="Kodira C.D."/>
            <person name="Zeng Q."/>
            <person name="Koehrsen M."/>
            <person name="Alvarado L."/>
            <person name="Berlin A."/>
            <person name="Borenstein D."/>
            <person name="Chen Z."/>
            <person name="Engels R."/>
            <person name="Freedman E."/>
            <person name="Gellesch M."/>
            <person name="Goldberg J."/>
            <person name="Griggs A."/>
            <person name="Gujja S."/>
            <person name="Heiman D."/>
            <person name="Hepburn T."/>
            <person name="Howarth C."/>
            <person name="Jen D."/>
            <person name="Larson L."/>
            <person name="Lewis B."/>
            <person name="Mehta T."/>
            <person name="Park D."/>
            <person name="Pearson M."/>
            <person name="Roberts A."/>
            <person name="Saif S."/>
            <person name="Shea T."/>
            <person name="Shenoy N."/>
            <person name="Sisk P."/>
            <person name="Stolte C."/>
            <person name="Sykes S."/>
            <person name="Walk T."/>
            <person name="White J."/>
            <person name="Yandava C."/>
            <person name="Allison M.J."/>
            <person name="Lander E."/>
            <person name="Nusbaum C."/>
            <person name="Galagan J."/>
            <person name="Birren B."/>
        </authorList>
    </citation>
    <scope>NUCLEOTIDE SEQUENCE [LARGE SCALE GENOMIC DNA]</scope>
    <source>
        <strain evidence="13 14">OXCC13</strain>
    </source>
</reference>
<protein>
    <recommendedName>
        <fullName evidence="6">3-deoxy-D-manno-octulosonate 8-phosphate phosphatase KdsC</fullName>
        <ecNumber evidence="5">3.1.3.45</ecNumber>
    </recommendedName>
    <alternativeName>
        <fullName evidence="11">KDO 8-P phosphatase</fullName>
    </alternativeName>
</protein>